<organism evidence="1 2">
    <name type="scientific">Pseudomonas imrae</name>
    <dbReference type="NCBI Taxonomy" id="2992837"/>
    <lineage>
        <taxon>Bacteria</taxon>
        <taxon>Pseudomonadati</taxon>
        <taxon>Pseudomonadota</taxon>
        <taxon>Gammaproteobacteria</taxon>
        <taxon>Pseudomonadales</taxon>
        <taxon>Pseudomonadaceae</taxon>
        <taxon>Pseudomonas</taxon>
    </lineage>
</organism>
<comment type="caution">
    <text evidence="1">The sequence shown here is derived from an EMBL/GenBank/DDBJ whole genome shotgun (WGS) entry which is preliminary data.</text>
</comment>
<dbReference type="Proteomes" id="UP001637618">
    <property type="component" value="Unassembled WGS sequence"/>
</dbReference>
<protein>
    <submittedName>
        <fullName evidence="1">Response regulator transcription factor</fullName>
    </submittedName>
</protein>
<proteinExistence type="predicted"/>
<reference evidence="1" key="1">
    <citation type="submission" date="2022-11" db="EMBL/GenBank/DDBJ databases">
        <title>Draft genome sequences of strains of Pseudomonas imrae sp. nov.</title>
        <authorList>
            <person name="Salva Serra F."/>
            <person name="Nimje P."/>
            <person name="Moore E.R.B."/>
            <person name="Marathe N.P."/>
        </authorList>
    </citation>
    <scope>NUCLEOTIDE SEQUENCE</scope>
    <source>
        <strain evidence="1">15FMM2</strain>
    </source>
</reference>
<gene>
    <name evidence="1" type="ORF">OOJ96_00190</name>
</gene>
<accession>A0ACC7P679</accession>
<evidence type="ECO:0000313" key="2">
    <source>
        <dbReference type="Proteomes" id="UP001637618"/>
    </source>
</evidence>
<sequence length="208" mass="22985">MFKALIVDDHPFIRASVKALLGAEQFEIVAEADNGVDALHLAREHVPDLILLDISMPLLDGMDVISRIVTSGLPCKILVLTSLEASFYAWRCMNAGASGYVSKTGNLEELTRAIKAIMDGYSYFPVLANSSVRAADNQANEHDLIRNLSNRELTILQQLARGFSNKEIGDAMLLSNKTISTYKTRLIEKLNVKSVVYLADFAKRNNLL</sequence>
<keyword evidence="2" id="KW-1185">Reference proteome</keyword>
<name>A0ACC7P679_9PSED</name>
<evidence type="ECO:0000313" key="1">
    <source>
        <dbReference type="EMBL" id="MFO2475826.1"/>
    </source>
</evidence>
<dbReference type="EMBL" id="JAPEQY010000001">
    <property type="protein sequence ID" value="MFO2475826.1"/>
    <property type="molecule type" value="Genomic_DNA"/>
</dbReference>